<dbReference type="InterPro" id="IPR050696">
    <property type="entry name" value="FtsA/MreB"/>
</dbReference>
<organism evidence="2 3">
    <name type="scientific">Desulfamplus magnetovallimortis</name>
    <dbReference type="NCBI Taxonomy" id="1246637"/>
    <lineage>
        <taxon>Bacteria</taxon>
        <taxon>Pseudomonadati</taxon>
        <taxon>Thermodesulfobacteriota</taxon>
        <taxon>Desulfobacteria</taxon>
        <taxon>Desulfobacterales</taxon>
        <taxon>Desulfobacteraceae</taxon>
        <taxon>Desulfamplus</taxon>
    </lineage>
</organism>
<dbReference type="PANTHER" id="PTHR32432:SF3">
    <property type="entry name" value="ETHANOLAMINE UTILIZATION PROTEIN EUTJ"/>
    <property type="match status" value="1"/>
</dbReference>
<dbReference type="Gene3D" id="3.30.420.40">
    <property type="match status" value="2"/>
</dbReference>
<accession>A0A1W1HIC0</accession>
<dbReference type="PIRSF" id="PIRSF019169">
    <property type="entry name" value="PilM"/>
    <property type="match status" value="1"/>
</dbReference>
<dbReference type="InterPro" id="IPR043129">
    <property type="entry name" value="ATPase_NBD"/>
</dbReference>
<reference evidence="2 3" key="1">
    <citation type="submission" date="2017-03" db="EMBL/GenBank/DDBJ databases">
        <authorList>
            <person name="Afonso C.L."/>
            <person name="Miller P.J."/>
            <person name="Scott M.A."/>
            <person name="Spackman E."/>
            <person name="Goraichik I."/>
            <person name="Dimitrov K.M."/>
            <person name="Suarez D.L."/>
            <person name="Swayne D.E."/>
        </authorList>
    </citation>
    <scope>NUCLEOTIDE SEQUENCE [LARGE SCALE GENOMIC DNA]</scope>
    <source>
        <strain evidence="2">PRJEB14757</strain>
    </source>
</reference>
<evidence type="ECO:0000313" key="3">
    <source>
        <dbReference type="Proteomes" id="UP000191931"/>
    </source>
</evidence>
<dbReference type="NCBIfam" id="TIGR01175">
    <property type="entry name" value="pilM"/>
    <property type="match status" value="1"/>
</dbReference>
<dbReference type="InterPro" id="IPR005883">
    <property type="entry name" value="PilM"/>
</dbReference>
<dbReference type="Proteomes" id="UP000191931">
    <property type="component" value="Unassembled WGS sequence"/>
</dbReference>
<gene>
    <name evidence="2" type="primary">pilM</name>
    <name evidence="2" type="ORF">MTBBW1_600026</name>
</gene>
<name>A0A1W1HIC0_9BACT</name>
<dbReference type="STRING" id="1246637.MTBBW1_600026"/>
<proteinExistence type="predicted"/>
<dbReference type="GO" id="GO:0051301">
    <property type="term" value="P:cell division"/>
    <property type="evidence" value="ECO:0007669"/>
    <property type="project" value="InterPro"/>
</dbReference>
<sequence>MLLSKKGHLVGLDIGSSVIKVAELKTSGKDISLVKFGMTPIPPGLIEDGEIIEIEQLAGIIKNLFKTHKIKTKNVAIATGGSSVVVKTITVPAVSESALVDSIRFEAEQYIPYDIDDMNIDFQIMDDSDVAADQMNVLLVAAKKDLVAEYIDLIDLAGLNPSIIDVDSFAFQNIYEVFCRKKTDTLDMIIDVGVTKTTMNIVKGFNSLMMRDSSSGIGQVREMISSEQECTLEEAERIMSKIDTASMSAADLKEISEGFSQRWSVEIQNVVKTFQAKSVHGNVQNIYLGGGGSLMDGFTEKLSTDLGIPVSILNPFDVIKVNPKDFSDAFIQRAVPFASIALGLALRRVDDK</sequence>
<dbReference type="InterPro" id="IPR003494">
    <property type="entry name" value="SHS2_FtsA"/>
</dbReference>
<dbReference type="EMBL" id="FWEV01000304">
    <property type="protein sequence ID" value="SLM32196.1"/>
    <property type="molecule type" value="Genomic_DNA"/>
</dbReference>
<dbReference type="Pfam" id="PF11104">
    <property type="entry name" value="PilM_2"/>
    <property type="match status" value="1"/>
</dbReference>
<dbReference type="Gene3D" id="3.30.1490.300">
    <property type="match status" value="1"/>
</dbReference>
<evidence type="ECO:0000259" key="1">
    <source>
        <dbReference type="SMART" id="SM00842"/>
    </source>
</evidence>
<dbReference type="RefSeq" id="WP_080801619.1">
    <property type="nucleotide sequence ID" value="NZ_LT828542.1"/>
</dbReference>
<dbReference type="PANTHER" id="PTHR32432">
    <property type="entry name" value="CELL DIVISION PROTEIN FTSA-RELATED"/>
    <property type="match status" value="1"/>
</dbReference>
<keyword evidence="3" id="KW-1185">Reference proteome</keyword>
<dbReference type="AlphaFoldDB" id="A0A1W1HIC0"/>
<dbReference type="SMART" id="SM00842">
    <property type="entry name" value="FtsA"/>
    <property type="match status" value="1"/>
</dbReference>
<evidence type="ECO:0000313" key="2">
    <source>
        <dbReference type="EMBL" id="SLM32196.1"/>
    </source>
</evidence>
<dbReference type="SUPFAM" id="SSF53067">
    <property type="entry name" value="Actin-like ATPase domain"/>
    <property type="match status" value="2"/>
</dbReference>
<feature type="domain" description="SHS2" evidence="1">
    <location>
        <begin position="9"/>
        <end position="175"/>
    </location>
</feature>
<dbReference type="CDD" id="cd24049">
    <property type="entry name" value="ASKHA_NBD_PilM"/>
    <property type="match status" value="1"/>
</dbReference>
<protein>
    <submittedName>
        <fullName evidence="2">PilM</fullName>
    </submittedName>
</protein>
<dbReference type="OrthoDB" id="9773403at2"/>